<dbReference type="AlphaFoldDB" id="A0A917K2X6"/>
<sequence>MATHGLLGMAVAAAGLFWMLFACASETKEQFDRALARESGEEE</sequence>
<feature type="transmembrane region" description="Helical" evidence="1">
    <location>
        <begin position="6"/>
        <end position="24"/>
    </location>
</feature>
<organism evidence="2 3">
    <name type="scientific">Alicyclobacillus cellulosilyticus</name>
    <dbReference type="NCBI Taxonomy" id="1003997"/>
    <lineage>
        <taxon>Bacteria</taxon>
        <taxon>Bacillati</taxon>
        <taxon>Bacillota</taxon>
        <taxon>Bacilli</taxon>
        <taxon>Bacillales</taxon>
        <taxon>Alicyclobacillaceae</taxon>
        <taxon>Alicyclobacillus</taxon>
    </lineage>
</organism>
<dbReference type="Proteomes" id="UP000637695">
    <property type="component" value="Unassembled WGS sequence"/>
</dbReference>
<keyword evidence="1" id="KW-0812">Transmembrane</keyword>
<keyword evidence="1" id="KW-0472">Membrane</keyword>
<comment type="caution">
    <text evidence="2">The sequence shown here is derived from an EMBL/GenBank/DDBJ whole genome shotgun (WGS) entry which is preliminary data.</text>
</comment>
<reference evidence="2" key="1">
    <citation type="journal article" date="2014" name="Int. J. Syst. Evol. Microbiol.">
        <title>Complete genome sequence of Corynebacterium casei LMG S-19264T (=DSM 44701T), isolated from a smear-ripened cheese.</title>
        <authorList>
            <consortium name="US DOE Joint Genome Institute (JGI-PGF)"/>
            <person name="Walter F."/>
            <person name="Albersmeier A."/>
            <person name="Kalinowski J."/>
            <person name="Ruckert C."/>
        </authorList>
    </citation>
    <scope>NUCLEOTIDE SEQUENCE</scope>
    <source>
        <strain evidence="2">JCM 18487</strain>
    </source>
</reference>
<accession>A0A917K2X6</accession>
<gene>
    <name evidence="2" type="ORF">GCM10010885_03170</name>
</gene>
<evidence type="ECO:0000313" key="2">
    <source>
        <dbReference type="EMBL" id="GGI96972.1"/>
    </source>
</evidence>
<protein>
    <submittedName>
        <fullName evidence="2">Uncharacterized protein</fullName>
    </submittedName>
</protein>
<evidence type="ECO:0000313" key="3">
    <source>
        <dbReference type="Proteomes" id="UP000637695"/>
    </source>
</evidence>
<keyword evidence="3" id="KW-1185">Reference proteome</keyword>
<name>A0A917K2X6_9BACL</name>
<dbReference type="RefSeq" id="WP_268238301.1">
    <property type="nucleotide sequence ID" value="NZ_BMOY01000003.1"/>
</dbReference>
<reference evidence="2" key="2">
    <citation type="submission" date="2020-09" db="EMBL/GenBank/DDBJ databases">
        <authorList>
            <person name="Sun Q."/>
            <person name="Ohkuma M."/>
        </authorList>
    </citation>
    <scope>NUCLEOTIDE SEQUENCE</scope>
    <source>
        <strain evidence="2">JCM 18487</strain>
    </source>
</reference>
<proteinExistence type="predicted"/>
<keyword evidence="1" id="KW-1133">Transmembrane helix</keyword>
<evidence type="ECO:0000256" key="1">
    <source>
        <dbReference type="SAM" id="Phobius"/>
    </source>
</evidence>
<dbReference type="EMBL" id="BMOY01000003">
    <property type="protein sequence ID" value="GGI96972.1"/>
    <property type="molecule type" value="Genomic_DNA"/>
</dbReference>